<evidence type="ECO:0000313" key="2">
    <source>
        <dbReference type="EMBL" id="CAH9419532.1"/>
    </source>
</evidence>
<organism evidence="2 3">
    <name type="scientific">Streptomyces globisporus</name>
    <dbReference type="NCBI Taxonomy" id="1908"/>
    <lineage>
        <taxon>Bacteria</taxon>
        <taxon>Bacillati</taxon>
        <taxon>Actinomycetota</taxon>
        <taxon>Actinomycetes</taxon>
        <taxon>Kitasatosporales</taxon>
        <taxon>Streptomycetaceae</taxon>
        <taxon>Streptomyces</taxon>
    </lineage>
</organism>
<dbReference type="RefSeq" id="WP_318575502.1">
    <property type="nucleotide sequence ID" value="NZ_CAKXYP010000025.1"/>
</dbReference>
<protein>
    <submittedName>
        <fullName evidence="2">Uncharacterized protein</fullName>
    </submittedName>
</protein>
<evidence type="ECO:0000313" key="3">
    <source>
        <dbReference type="Proteomes" id="UP001154015"/>
    </source>
</evidence>
<name>A0ABN8V9N8_STRGL</name>
<feature type="region of interest" description="Disordered" evidence="1">
    <location>
        <begin position="28"/>
        <end position="61"/>
    </location>
</feature>
<keyword evidence="3" id="KW-1185">Reference proteome</keyword>
<comment type="caution">
    <text evidence="2">The sequence shown here is derived from an EMBL/GenBank/DDBJ whole genome shotgun (WGS) entry which is preliminary data.</text>
</comment>
<dbReference type="Proteomes" id="UP001154015">
    <property type="component" value="Unassembled WGS sequence"/>
</dbReference>
<reference evidence="2" key="1">
    <citation type="submission" date="2022-03" db="EMBL/GenBank/DDBJ databases">
        <authorList>
            <person name="Leyn A S."/>
        </authorList>
    </citation>
    <scope>NUCLEOTIDE SEQUENCE</scope>
    <source>
        <strain evidence="2">Streptomyces globisporus 4-3</strain>
    </source>
</reference>
<proteinExistence type="predicted"/>
<accession>A0ABN8V9N8</accession>
<evidence type="ECO:0000256" key="1">
    <source>
        <dbReference type="SAM" id="MobiDB-lite"/>
    </source>
</evidence>
<sequence length="61" mass="6150">MNRRTLSRNNPTPAGAYTASFKHATNVTAGPIANQGSSPSTATSSMNDAPPTTTNAESVAG</sequence>
<dbReference type="EMBL" id="CAKXYP010000025">
    <property type="protein sequence ID" value="CAH9419532.1"/>
    <property type="molecule type" value="Genomic_DNA"/>
</dbReference>
<gene>
    <name evidence="2" type="ORF">SGL43_06587</name>
</gene>